<protein>
    <submittedName>
        <fullName evidence="1">Uncharacterized protein</fullName>
    </submittedName>
</protein>
<gene>
    <name evidence="1" type="ORF">Cabys_522</name>
</gene>
<proteinExistence type="predicted"/>
<dbReference type="AlphaFoldDB" id="A0A1J1C4R0"/>
<reference evidence="1 2" key="1">
    <citation type="submission" date="2016-11" db="EMBL/GenBank/DDBJ databases">
        <title>Genomic analysis of Caldithrix abyssi and proposal of a novel bacterial phylum Caldithrichaeota.</title>
        <authorList>
            <person name="Kublanov I."/>
            <person name="Sigalova O."/>
            <person name="Gavrilov S."/>
            <person name="Lebedinsky A."/>
            <person name="Ivanova N."/>
            <person name="Daum C."/>
            <person name="Reddy T."/>
            <person name="Klenk H.P."/>
            <person name="Goker M."/>
            <person name="Reva O."/>
            <person name="Miroshnichenko M."/>
            <person name="Kyprides N."/>
            <person name="Woyke T."/>
            <person name="Gelfand M."/>
        </authorList>
    </citation>
    <scope>NUCLEOTIDE SEQUENCE [LARGE SCALE GENOMIC DNA]</scope>
    <source>
        <strain evidence="1 2">LF13</strain>
    </source>
</reference>
<evidence type="ECO:0000313" key="2">
    <source>
        <dbReference type="Proteomes" id="UP000183868"/>
    </source>
</evidence>
<dbReference type="KEGG" id="caby:Cabys_522"/>
<organism evidence="1 2">
    <name type="scientific">Caldithrix abyssi DSM 13497</name>
    <dbReference type="NCBI Taxonomy" id="880073"/>
    <lineage>
        <taxon>Bacteria</taxon>
        <taxon>Pseudomonadati</taxon>
        <taxon>Calditrichota</taxon>
        <taxon>Calditrichia</taxon>
        <taxon>Calditrichales</taxon>
        <taxon>Calditrichaceae</taxon>
        <taxon>Caldithrix</taxon>
    </lineage>
</organism>
<evidence type="ECO:0000313" key="1">
    <source>
        <dbReference type="EMBL" id="APF17273.1"/>
    </source>
</evidence>
<name>A0A1J1C4R0_CALAY</name>
<sequence length="37" mass="4206">MTLLFNPFRQKSPLRIDAVLIPKDETIAANISPFQGY</sequence>
<dbReference type="EMBL" id="CP018099">
    <property type="protein sequence ID" value="APF17273.1"/>
    <property type="molecule type" value="Genomic_DNA"/>
</dbReference>
<dbReference type="Proteomes" id="UP000183868">
    <property type="component" value="Chromosome"/>
</dbReference>
<accession>A0A1J1C4R0</accession>